<proteinExistence type="predicted"/>
<dbReference type="Proteomes" id="UP000054683">
    <property type="component" value="Unassembled WGS sequence"/>
</dbReference>
<evidence type="ECO:0000313" key="1">
    <source>
        <dbReference type="EMBL" id="SAL68599.1"/>
    </source>
</evidence>
<name>A0A158JJF6_9BURK</name>
<dbReference type="AlphaFoldDB" id="A0A158JJF6"/>
<organism evidence="1 2">
    <name type="scientific">Caballeronia udeis</name>
    <dbReference type="NCBI Taxonomy" id="1232866"/>
    <lineage>
        <taxon>Bacteria</taxon>
        <taxon>Pseudomonadati</taxon>
        <taxon>Pseudomonadota</taxon>
        <taxon>Betaproteobacteria</taxon>
        <taxon>Burkholderiales</taxon>
        <taxon>Burkholderiaceae</taxon>
        <taxon>Caballeronia</taxon>
    </lineage>
</organism>
<accession>A0A158JJF6</accession>
<dbReference type="EMBL" id="FCOK02000093">
    <property type="protein sequence ID" value="SAL68599.1"/>
    <property type="molecule type" value="Genomic_DNA"/>
</dbReference>
<reference evidence="1 2" key="1">
    <citation type="submission" date="2016-01" db="EMBL/GenBank/DDBJ databases">
        <authorList>
            <person name="Oliw E.H."/>
        </authorList>
    </citation>
    <scope>NUCLEOTIDE SEQUENCE [LARGE SCALE GENOMIC DNA]</scope>
    <source>
        <strain evidence="1">LMG 27134</strain>
    </source>
</reference>
<gene>
    <name evidence="1" type="ORF">AWB69_08051</name>
</gene>
<evidence type="ECO:0000313" key="2">
    <source>
        <dbReference type="Proteomes" id="UP000054683"/>
    </source>
</evidence>
<protein>
    <submittedName>
        <fullName evidence="1">Uncharacterized protein</fullName>
    </submittedName>
</protein>
<sequence>MYELKRLREAGLSAKIKTWDFGAMLLTSYVVQGDVQFHRTRKKISMSGIDQYLVHCLVGGELTSEFAQG</sequence>